<dbReference type="OrthoDB" id="44820at2759"/>
<comment type="caution">
    <text evidence="2">The sequence shown here is derived from an EMBL/GenBank/DDBJ whole genome shotgun (WGS) entry which is preliminary data.</text>
</comment>
<dbReference type="Proteomes" id="UP001165082">
    <property type="component" value="Unassembled WGS sequence"/>
</dbReference>
<feature type="signal peptide" evidence="1">
    <location>
        <begin position="1"/>
        <end position="28"/>
    </location>
</feature>
<evidence type="ECO:0000313" key="3">
    <source>
        <dbReference type="Proteomes" id="UP001165082"/>
    </source>
</evidence>
<organism evidence="2 3">
    <name type="scientific">Triparma retinervis</name>
    <dbReference type="NCBI Taxonomy" id="2557542"/>
    <lineage>
        <taxon>Eukaryota</taxon>
        <taxon>Sar</taxon>
        <taxon>Stramenopiles</taxon>
        <taxon>Ochrophyta</taxon>
        <taxon>Bolidophyceae</taxon>
        <taxon>Parmales</taxon>
        <taxon>Triparmaceae</taxon>
        <taxon>Triparma</taxon>
    </lineage>
</organism>
<dbReference type="AlphaFoldDB" id="A0A9W7DP26"/>
<accession>A0A9W7DP26</accession>
<name>A0A9W7DP26_9STRA</name>
<feature type="chain" id="PRO_5040861975" evidence="1">
    <location>
        <begin position="29"/>
        <end position="406"/>
    </location>
</feature>
<sequence>MPIKTRHRATLRLIALIFLLSTSDNSSAVKGQDTDVVPSPLNDIIQSRRTFELQLGTTIDVLNADYPQLLTKSPDFTIYNRKITVVDPSGVQAIQGVDGYRYMFGALRMASGVFFSQEHSFVEHKLVYDWVRSQIRVSFKITLVPKSEAGKKNDHQEQLDLVLGKKASAKNNHVVIAGISEYYVDADGKIVKHIISNVSINDKPMAVGLGVGELFKIQQGKLAGEGSMGGYGFSGGRVMTDKGKQAQRDVLLQLHASKGSSNEDDAHWDKELLNRNEARKKFGLDPITREELEEIARGNQEMMSKFNANNGKTTTVDTDLTVRRGGGPLSLLSNIINEVTKDIDAPRRCETWEDCEGQECCDLIVTKICCNSGEMSSAWMPDLVPVRIDDGEGEGWQSPRNGPMGR</sequence>
<dbReference type="Pfam" id="PF10184">
    <property type="entry name" value="DUF2358"/>
    <property type="match status" value="1"/>
</dbReference>
<protein>
    <submittedName>
        <fullName evidence="2">Uncharacterized protein</fullName>
    </submittedName>
</protein>
<gene>
    <name evidence="2" type="ORF">TrRE_jg8461</name>
</gene>
<dbReference type="PANTHER" id="PTHR31094:SF2">
    <property type="entry name" value="RIKEN CDNA 2310061I04 GENE"/>
    <property type="match status" value="1"/>
</dbReference>
<dbReference type="PANTHER" id="PTHR31094">
    <property type="entry name" value="RIKEN CDNA 2310061I04 GENE"/>
    <property type="match status" value="1"/>
</dbReference>
<dbReference type="InterPro" id="IPR018790">
    <property type="entry name" value="DUF2358"/>
</dbReference>
<proteinExistence type="predicted"/>
<evidence type="ECO:0000313" key="2">
    <source>
        <dbReference type="EMBL" id="GMH49175.1"/>
    </source>
</evidence>
<dbReference type="EMBL" id="BRXZ01000624">
    <property type="protein sequence ID" value="GMH49175.1"/>
    <property type="molecule type" value="Genomic_DNA"/>
</dbReference>
<keyword evidence="1" id="KW-0732">Signal</keyword>
<keyword evidence="3" id="KW-1185">Reference proteome</keyword>
<evidence type="ECO:0000256" key="1">
    <source>
        <dbReference type="SAM" id="SignalP"/>
    </source>
</evidence>
<reference evidence="2" key="1">
    <citation type="submission" date="2022-07" db="EMBL/GenBank/DDBJ databases">
        <title>Genome analysis of Parmales, a sister group of diatoms, reveals the evolutionary specialization of diatoms from phago-mixotrophs to photoautotrophs.</title>
        <authorList>
            <person name="Ban H."/>
            <person name="Sato S."/>
            <person name="Yoshikawa S."/>
            <person name="Kazumasa Y."/>
            <person name="Nakamura Y."/>
            <person name="Ichinomiya M."/>
            <person name="Saitoh K."/>
            <person name="Sato N."/>
            <person name="Blanc-Mathieu R."/>
            <person name="Endo H."/>
            <person name="Kuwata A."/>
            <person name="Ogata H."/>
        </authorList>
    </citation>
    <scope>NUCLEOTIDE SEQUENCE</scope>
</reference>